<evidence type="ECO:0000256" key="1">
    <source>
        <dbReference type="SAM" id="MobiDB-lite"/>
    </source>
</evidence>
<dbReference type="Proteomes" id="UP000017246">
    <property type="component" value="Unassembled WGS sequence"/>
</dbReference>
<organism evidence="2 3">
    <name type="scientific">Echinococcus multilocularis</name>
    <name type="common">Fox tapeworm</name>
    <dbReference type="NCBI Taxonomy" id="6211"/>
    <lineage>
        <taxon>Eukaryota</taxon>
        <taxon>Metazoa</taxon>
        <taxon>Spiralia</taxon>
        <taxon>Lophotrochozoa</taxon>
        <taxon>Platyhelminthes</taxon>
        <taxon>Cestoda</taxon>
        <taxon>Eucestoda</taxon>
        <taxon>Cyclophyllidea</taxon>
        <taxon>Taeniidae</taxon>
        <taxon>Echinococcus</taxon>
    </lineage>
</organism>
<protein>
    <submittedName>
        <fullName evidence="2">Expressed protein</fullName>
    </submittedName>
</protein>
<name>A0A0S4MIL7_ECHMU</name>
<sequence length="191" mass="21766">MSTVGVRRLGYQTHPEVVHPAVMRRQNRHWLNLPPSVTANIAARVFDGRGEESGTKERNTEGSEQVSDNSYHHTDDNGTSDQDARDHVNVQARSPCPASLQLFSQCCCCKISTTAYLLRPTHAQIQKWRVWMHNCSAKVRQMLSKLDTNLNFGPVKSIRKQHLQQMDGCGPKARTLWWGGKEKRHADTHRR</sequence>
<dbReference type="EMBL" id="LN902843">
    <property type="protein sequence ID" value="CUT98639.1"/>
    <property type="molecule type" value="Genomic_DNA"/>
</dbReference>
<feature type="region of interest" description="Disordered" evidence="1">
    <location>
        <begin position="47"/>
        <end position="84"/>
    </location>
</feature>
<reference evidence="2" key="1">
    <citation type="journal article" date="2013" name="Nature">
        <title>The genomes of four tapeworm species reveal adaptations to parasitism.</title>
        <authorList>
            <person name="Tsai I.J."/>
            <person name="Zarowiecki M."/>
            <person name="Holroyd N."/>
            <person name="Garciarrubio A."/>
            <person name="Sanchez-Flores A."/>
            <person name="Brooks K.L."/>
            <person name="Tracey A."/>
            <person name="Bobes R.J."/>
            <person name="Fragoso G."/>
            <person name="Sciutto E."/>
            <person name="Aslett M."/>
            <person name="Beasley H."/>
            <person name="Bennett H.M."/>
            <person name="Cai J."/>
            <person name="Camicia F."/>
            <person name="Clark R."/>
            <person name="Cucher M."/>
            <person name="De Silva N."/>
            <person name="Day T.A."/>
            <person name="Deplazes P."/>
            <person name="Estrada K."/>
            <person name="Fernandez C."/>
            <person name="Holland P.W."/>
            <person name="Hou J."/>
            <person name="Hu S."/>
            <person name="Huckvale T."/>
            <person name="Hung S.S."/>
            <person name="Kamenetzky L."/>
            <person name="Keane J.A."/>
            <person name="Kiss F."/>
            <person name="Koziol U."/>
            <person name="Lambert O."/>
            <person name="Liu K."/>
            <person name="Luo X."/>
            <person name="Luo Y."/>
            <person name="Macchiaroli N."/>
            <person name="Nichol S."/>
            <person name="Paps J."/>
            <person name="Parkinson J."/>
            <person name="Pouchkina-Stantcheva N."/>
            <person name="Riddiford N."/>
            <person name="Rosenzvit M."/>
            <person name="Salinas G."/>
            <person name="Wasmuth J.D."/>
            <person name="Zamanian M."/>
            <person name="Zheng Y."/>
            <person name="Cai X."/>
            <person name="Soberon X."/>
            <person name="Olson P.D."/>
            <person name="Laclette J.P."/>
            <person name="Brehm K."/>
            <person name="Berriman M."/>
            <person name="Garciarrubio A."/>
            <person name="Bobes R.J."/>
            <person name="Fragoso G."/>
            <person name="Sanchez-Flores A."/>
            <person name="Estrada K."/>
            <person name="Cevallos M.A."/>
            <person name="Morett E."/>
            <person name="Gonzalez V."/>
            <person name="Portillo T."/>
            <person name="Ochoa-Leyva A."/>
            <person name="Jose M.V."/>
            <person name="Sciutto E."/>
            <person name="Landa A."/>
            <person name="Jimenez L."/>
            <person name="Valdes V."/>
            <person name="Carrero J.C."/>
            <person name="Larralde C."/>
            <person name="Morales-Montor J."/>
            <person name="Limon-Lason J."/>
            <person name="Soberon X."/>
            <person name="Laclette J.P."/>
        </authorList>
    </citation>
    <scope>NUCLEOTIDE SEQUENCE [LARGE SCALE GENOMIC DNA]</scope>
</reference>
<feature type="compositionally biased region" description="Basic and acidic residues" evidence="1">
    <location>
        <begin position="70"/>
        <end position="84"/>
    </location>
</feature>
<proteinExistence type="predicted"/>
<evidence type="ECO:0000313" key="2">
    <source>
        <dbReference type="EMBL" id="CUT98639.1"/>
    </source>
</evidence>
<feature type="compositionally biased region" description="Basic and acidic residues" evidence="1">
    <location>
        <begin position="47"/>
        <end position="61"/>
    </location>
</feature>
<evidence type="ECO:0000313" key="3">
    <source>
        <dbReference type="Proteomes" id="UP000017246"/>
    </source>
</evidence>
<dbReference type="AlphaFoldDB" id="A0A0S4MIL7"/>
<keyword evidence="3" id="KW-1185">Reference proteome</keyword>
<reference evidence="2" key="2">
    <citation type="submission" date="2015-11" db="EMBL/GenBank/DDBJ databases">
        <authorList>
            <person name="Zhang Y."/>
            <person name="Guo Z."/>
        </authorList>
    </citation>
    <scope>NUCLEOTIDE SEQUENCE</scope>
</reference>
<accession>A0A0S4MIL7</accession>